<evidence type="ECO:0000313" key="11">
    <source>
        <dbReference type="EMBL" id="PPS93726.1"/>
    </source>
</evidence>
<proteinExistence type="inferred from homology"/>
<evidence type="ECO:0000256" key="2">
    <source>
        <dbReference type="ARBA" id="ARBA00022701"/>
    </source>
</evidence>
<dbReference type="SUPFAM" id="SSF52540">
    <property type="entry name" value="P-loop containing nucleoside triphosphate hydrolases"/>
    <property type="match status" value="1"/>
</dbReference>
<dbReference type="GO" id="GO:0003777">
    <property type="term" value="F:microtubule motor activity"/>
    <property type="evidence" value="ECO:0007669"/>
    <property type="project" value="InterPro"/>
</dbReference>
<evidence type="ECO:0000256" key="4">
    <source>
        <dbReference type="ARBA" id="ARBA00022840"/>
    </source>
</evidence>
<evidence type="ECO:0000313" key="12">
    <source>
        <dbReference type="Proteomes" id="UP001429100"/>
    </source>
</evidence>
<dbReference type="OrthoDB" id="3176171at2759"/>
<evidence type="ECO:0000256" key="8">
    <source>
        <dbReference type="SAM" id="Coils"/>
    </source>
</evidence>
<dbReference type="Proteomes" id="UP000199752">
    <property type="component" value="Chromosome 3"/>
</dbReference>
<dbReference type="PROSITE" id="PS00411">
    <property type="entry name" value="KINESIN_MOTOR_1"/>
    <property type="match status" value="1"/>
</dbReference>
<feature type="binding site" evidence="6">
    <location>
        <begin position="287"/>
        <end position="294"/>
    </location>
    <ligand>
        <name>ATP</name>
        <dbReference type="ChEBI" id="CHEBI:30616"/>
    </ligand>
</feature>
<evidence type="ECO:0000256" key="7">
    <source>
        <dbReference type="RuleBase" id="RU000394"/>
    </source>
</evidence>
<reference evidence="10" key="2">
    <citation type="submission" date="2015-08" db="EMBL/GenBank/DDBJ databases">
        <authorList>
            <person name="Babu N.S."/>
            <person name="Beckwith C.J."/>
            <person name="Beseler K.G."/>
            <person name="Brison A."/>
            <person name="Carone J.V."/>
            <person name="Caskin T.P."/>
            <person name="Diamond M."/>
            <person name="Durham M.E."/>
            <person name="Foxe J.M."/>
            <person name="Go M."/>
            <person name="Henderson B.A."/>
            <person name="Jones I.B."/>
            <person name="McGettigan J.A."/>
            <person name="Micheletti S.J."/>
            <person name="Nasrallah M.E."/>
            <person name="Ortiz D."/>
            <person name="Piller C.R."/>
            <person name="Privatt S.R."/>
            <person name="Schneider S.L."/>
            <person name="Sharp S."/>
            <person name="Smith T.C."/>
            <person name="Stanton J.D."/>
            <person name="Ullery H.E."/>
            <person name="Wilson R.J."/>
            <person name="Serrano M.G."/>
            <person name="Buck G."/>
            <person name="Lee V."/>
            <person name="Wang Y."/>
            <person name="Carvalho R."/>
            <person name="Voegtly L."/>
            <person name="Shi R."/>
            <person name="Duckworth R."/>
            <person name="Johnson A."/>
            <person name="Loviza R."/>
            <person name="Walstead R."/>
            <person name="Shah Z."/>
            <person name="Kiflezghi M."/>
            <person name="Wade K."/>
            <person name="Ball S.L."/>
            <person name="Bradley K.W."/>
            <person name="Asai D.J."/>
            <person name="Bowman C.A."/>
            <person name="Russell D.A."/>
            <person name="Pope W.H."/>
            <person name="Jacobs-Sera D."/>
            <person name="Hendrix R.W."/>
            <person name="Hatfull G.F."/>
        </authorList>
    </citation>
    <scope>NUCLEOTIDE SEQUENCE [LARGE SCALE GENOMIC DNA]</scope>
</reference>
<dbReference type="AlphaFoldDB" id="A0A0S4TFE2"/>
<dbReference type="Pfam" id="PF00225">
    <property type="entry name" value="Kinesin"/>
    <property type="match status" value="1"/>
</dbReference>
<keyword evidence="3 6" id="KW-0547">Nucleotide-binding</keyword>
<dbReference type="SMART" id="SM00129">
    <property type="entry name" value="KISc"/>
    <property type="match status" value="1"/>
</dbReference>
<dbReference type="InterPro" id="IPR027417">
    <property type="entry name" value="P-loop_NTPase"/>
</dbReference>
<name>A0A0S4TFE2_CRYHO</name>
<keyword evidence="4 6" id="KW-0067">ATP-binding</keyword>
<keyword evidence="12" id="KW-1185">Reference proteome</keyword>
<keyword evidence="2 7" id="KW-0493">Microtubule</keyword>
<dbReference type="VEuPathDB" id="CryptoDB:Chro.30298"/>
<dbReference type="PRINTS" id="PR00380">
    <property type="entry name" value="KINESINHEAVY"/>
</dbReference>
<dbReference type="InterPro" id="IPR001752">
    <property type="entry name" value="Kinesin_motor_dom"/>
</dbReference>
<protein>
    <recommendedName>
        <fullName evidence="7">Kinesin-like protein</fullName>
    </recommendedName>
</protein>
<feature type="domain" description="Kinesin motor" evidence="9">
    <location>
        <begin position="204"/>
        <end position="534"/>
    </location>
</feature>
<reference evidence="11 12" key="1">
    <citation type="submission" date="2014-11" db="EMBL/GenBank/DDBJ databases">
        <title>Comparative genomic analysis of Cryptosporidium hominis reveals occurrence of genetic recombination in virulent subtypes.</title>
        <authorList>
            <person name="Guo Y."/>
            <person name="Tang K."/>
            <person name="Frace M."/>
            <person name="Li N."/>
            <person name="Roellig D.M."/>
            <person name="Sammons S."/>
            <person name="Knipe K."/>
            <person name="Rowe L."/>
            <person name="Feng Y."/>
            <person name="Xiao L."/>
        </authorList>
    </citation>
    <scope>NUCLEOTIDE SEQUENCE [LARGE SCALE GENOMIC DNA]</scope>
    <source>
        <strain evidence="11">30976</strain>
    </source>
</reference>
<dbReference type="InterPro" id="IPR036961">
    <property type="entry name" value="Kinesin_motor_dom_sf"/>
</dbReference>
<dbReference type="GO" id="GO:0005874">
    <property type="term" value="C:microtubule"/>
    <property type="evidence" value="ECO:0007669"/>
    <property type="project" value="UniProtKB-KW"/>
</dbReference>
<accession>A0A0S4TFE2</accession>
<dbReference type="Proteomes" id="UP001429100">
    <property type="component" value="Unassembled WGS sequence"/>
</dbReference>
<evidence type="ECO:0000256" key="1">
    <source>
        <dbReference type="ARBA" id="ARBA00010899"/>
    </source>
</evidence>
<evidence type="ECO:0000256" key="5">
    <source>
        <dbReference type="ARBA" id="ARBA00023175"/>
    </source>
</evidence>
<dbReference type="GO" id="GO:0007018">
    <property type="term" value="P:microtubule-based movement"/>
    <property type="evidence" value="ECO:0007669"/>
    <property type="project" value="InterPro"/>
</dbReference>
<dbReference type="VEuPathDB" id="CryptoDB:CHUDEA3_2590"/>
<evidence type="ECO:0000256" key="6">
    <source>
        <dbReference type="PROSITE-ProRule" id="PRU00283"/>
    </source>
</evidence>
<feature type="coiled-coil region" evidence="8">
    <location>
        <begin position="68"/>
        <end position="130"/>
    </location>
</feature>
<dbReference type="GO" id="GO:0008017">
    <property type="term" value="F:microtubule binding"/>
    <property type="evidence" value="ECO:0007669"/>
    <property type="project" value="InterPro"/>
</dbReference>
<dbReference type="InterPro" id="IPR027640">
    <property type="entry name" value="Kinesin-like_fam"/>
</dbReference>
<evidence type="ECO:0000313" key="10">
    <source>
        <dbReference type="EMBL" id="CUV05161.1"/>
    </source>
</evidence>
<evidence type="ECO:0000256" key="3">
    <source>
        <dbReference type="ARBA" id="ARBA00022741"/>
    </source>
</evidence>
<dbReference type="InterPro" id="IPR019821">
    <property type="entry name" value="Kinesin_motor_CS"/>
</dbReference>
<dbReference type="PROSITE" id="PS50067">
    <property type="entry name" value="KINESIN_MOTOR_2"/>
    <property type="match status" value="1"/>
</dbReference>
<dbReference type="Gene3D" id="3.40.850.10">
    <property type="entry name" value="Kinesin motor domain"/>
    <property type="match status" value="1"/>
</dbReference>
<dbReference type="PANTHER" id="PTHR47972:SF45">
    <property type="entry name" value="PROTEIN CLARET SEGREGATIONAL"/>
    <property type="match status" value="1"/>
</dbReference>
<keyword evidence="5 6" id="KW-0505">Motor protein</keyword>
<evidence type="ECO:0000259" key="9">
    <source>
        <dbReference type="PROSITE" id="PS50067"/>
    </source>
</evidence>
<dbReference type="VEuPathDB" id="CryptoDB:ChTU502y2012_401g0375"/>
<dbReference type="EMBL" id="LN877949">
    <property type="protein sequence ID" value="CUV05161.1"/>
    <property type="molecule type" value="Genomic_DNA"/>
</dbReference>
<reference evidence="11 12" key="3">
    <citation type="submission" date="2017-10" db="EMBL/GenBank/DDBJ databases">
        <title>Consistent, comparative and evidence-based genome annotation and re-annotation for the closely-related species, Cryptosporidium parvum, C. hominis and C. tyzzeri.</title>
        <authorList>
            <person name="Baptista R.P."/>
            <person name="Li Y."/>
            <person name="Sateriale A."/>
            <person name="Striepen B."/>
            <person name="Kissinger J.C."/>
        </authorList>
    </citation>
    <scope>NUCLEOTIDE SEQUENCE [LARGE SCALE GENOMIC DNA]</scope>
    <source>
        <strain evidence="11">30976</strain>
    </source>
</reference>
<organism evidence="10">
    <name type="scientific">Cryptosporidium hominis</name>
    <dbReference type="NCBI Taxonomy" id="237895"/>
    <lineage>
        <taxon>Eukaryota</taxon>
        <taxon>Sar</taxon>
        <taxon>Alveolata</taxon>
        <taxon>Apicomplexa</taxon>
        <taxon>Conoidasida</taxon>
        <taxon>Coccidia</taxon>
        <taxon>Eucoccidiorida</taxon>
        <taxon>Eimeriorina</taxon>
        <taxon>Cryptosporidiidae</taxon>
        <taxon>Cryptosporidium</taxon>
    </lineage>
</organism>
<keyword evidence="8" id="KW-0175">Coiled coil</keyword>
<dbReference type="PANTHER" id="PTHR47972">
    <property type="entry name" value="KINESIN-LIKE PROTEIN KLP-3"/>
    <property type="match status" value="1"/>
</dbReference>
<dbReference type="EMBL" id="JTAI01000031">
    <property type="protein sequence ID" value="PPS93726.1"/>
    <property type="molecule type" value="Genomic_DNA"/>
</dbReference>
<dbReference type="GO" id="GO:0005524">
    <property type="term" value="F:ATP binding"/>
    <property type="evidence" value="ECO:0007669"/>
    <property type="project" value="UniProtKB-UniRule"/>
</dbReference>
<gene>
    <name evidence="10" type="ORF">CHUDEA3_2590</name>
    <name evidence="11" type="ORF">GY17_00002485</name>
</gene>
<dbReference type="VEuPathDB" id="CryptoDB:GY17_00002485"/>
<comment type="similarity">
    <text evidence="1">Belongs to the TRAFAC class myosin-kinesin ATPase superfamily. Kinesin family. KIN-14 subfamily.</text>
</comment>
<sequence length="543" mass="62155">MKRENTQIRYNKSRQGDINIFFQEKINDLEIKQTELSDLLIRRQNDADHLILINKEKSNTINSIKKKLSVMVEDHKSYTNEMNELKKNLKEVLDNKKDQLSRIETKLSKLKQLHDEATNKNNELKETFSEKSIIKRDLENKLEVLNETIKKKYWANTARLSLAQQLELANQEILSWKYRLQRHSILLNDTRRKLFNELQDIRGNIRVFCRVRPPTISEQDFCIKYDISEDASTITINNTTTRGTNLLTFKFDYIFSSVSTQHEVFEEVSQLIQSALDGYNVSLFSYGQTGSGKTFTMLGGKDVNEYGMIPRALNLIFDNIDRNCEKGWTYNLEYSAIEVYNETIRDLTTPKQKNSEVKIDQFGSATIVGINLIKVNNINDVNNLLKMAHKNRSEASTDCNERSSRSHSIIQLKISGKHCQEADESNLDSRNISSTLSLIDLAGSERVNKSGVLGERMKEAQFINKSLSALGDVIQSINQGKDHIPFRNSKLTMVLKNSLGGNSKAAMLVHISPSSHSINETISSLRFASKVQNCVTNRNREKN</sequence>